<comment type="caution">
    <text evidence="2">The sequence shown here is derived from an EMBL/GenBank/DDBJ whole genome shotgun (WGS) entry which is preliminary data.</text>
</comment>
<dbReference type="Proteomes" id="UP001549921">
    <property type="component" value="Unassembled WGS sequence"/>
</dbReference>
<dbReference type="EMBL" id="JBEUOH010000008">
    <property type="protein sequence ID" value="KAL0884207.1"/>
    <property type="molecule type" value="Genomic_DNA"/>
</dbReference>
<dbReference type="EMBL" id="JBEDNZ010000008">
    <property type="protein sequence ID" value="KAL0839854.1"/>
    <property type="molecule type" value="Genomic_DNA"/>
</dbReference>
<reference evidence="4 5" key="1">
    <citation type="submission" date="2024-06" db="EMBL/GenBank/DDBJ databases">
        <title>A chromosome-level genome assembly of beet webworm, Loxostege sticticalis.</title>
        <authorList>
            <person name="Zhang Y."/>
        </authorList>
    </citation>
    <scope>NUCLEOTIDE SEQUENCE [LARGE SCALE GENOMIC DNA]</scope>
    <source>
        <strain evidence="3">AQ026</strain>
        <strain evidence="2">AQ028</strain>
        <tissue evidence="2">Male pupae</tissue>
        <tissue evidence="3">Whole body</tissue>
    </source>
</reference>
<dbReference type="Proteomes" id="UP001549920">
    <property type="component" value="Unassembled WGS sequence"/>
</dbReference>
<accession>A0ABD0T997</accession>
<keyword evidence="4" id="KW-1185">Reference proteome</keyword>
<name>A0ABD0T997_LOXSC</name>
<organism evidence="2 5">
    <name type="scientific">Loxostege sticticalis</name>
    <name type="common">Beet webworm moth</name>
    <dbReference type="NCBI Taxonomy" id="481309"/>
    <lineage>
        <taxon>Eukaryota</taxon>
        <taxon>Metazoa</taxon>
        <taxon>Ecdysozoa</taxon>
        <taxon>Arthropoda</taxon>
        <taxon>Hexapoda</taxon>
        <taxon>Insecta</taxon>
        <taxon>Pterygota</taxon>
        <taxon>Neoptera</taxon>
        <taxon>Endopterygota</taxon>
        <taxon>Lepidoptera</taxon>
        <taxon>Glossata</taxon>
        <taxon>Ditrysia</taxon>
        <taxon>Pyraloidea</taxon>
        <taxon>Crambidae</taxon>
        <taxon>Pyraustinae</taxon>
        <taxon>Loxostege</taxon>
    </lineage>
</organism>
<gene>
    <name evidence="3" type="ORF">ABMA27_016209</name>
    <name evidence="2" type="ORF">ABMA28_016479</name>
</gene>
<dbReference type="AlphaFoldDB" id="A0ABD0T997"/>
<evidence type="ECO:0000313" key="3">
    <source>
        <dbReference type="EMBL" id="KAL0884207.1"/>
    </source>
</evidence>
<sequence length="77" mass="8949">MNFCLVFALFGYFFAWSAAMLYRRDSNNVLKPDLMAISSTVVPLPIYAVFDFENRLPKDKQKKRPQGRVELVTKSKE</sequence>
<proteinExistence type="predicted"/>
<evidence type="ECO:0000256" key="1">
    <source>
        <dbReference type="SAM" id="SignalP"/>
    </source>
</evidence>
<evidence type="ECO:0000313" key="2">
    <source>
        <dbReference type="EMBL" id="KAL0839854.1"/>
    </source>
</evidence>
<keyword evidence="1" id="KW-0732">Signal</keyword>
<feature type="chain" id="PRO_5044722903" evidence="1">
    <location>
        <begin position="20"/>
        <end position="77"/>
    </location>
</feature>
<evidence type="ECO:0000313" key="4">
    <source>
        <dbReference type="Proteomes" id="UP001549920"/>
    </source>
</evidence>
<feature type="signal peptide" evidence="1">
    <location>
        <begin position="1"/>
        <end position="19"/>
    </location>
</feature>
<protein>
    <submittedName>
        <fullName evidence="2">Uncharacterized protein</fullName>
    </submittedName>
</protein>
<evidence type="ECO:0000313" key="5">
    <source>
        <dbReference type="Proteomes" id="UP001549921"/>
    </source>
</evidence>